<dbReference type="PaxDb" id="35128-Thaps27852"/>
<dbReference type="KEGG" id="tps:THAPSDRAFT_27852"/>
<gene>
    <name evidence="3" type="ORF">THAPSDRAFT_27852</name>
</gene>
<dbReference type="Proteomes" id="UP000001449">
    <property type="component" value="Chromosome 4"/>
</dbReference>
<comment type="catalytic activity">
    <reaction evidence="1">
        <text>[protein]-peptidylproline (omega=180) = [protein]-peptidylproline (omega=0)</text>
        <dbReference type="Rhea" id="RHEA:16237"/>
        <dbReference type="Rhea" id="RHEA-COMP:10747"/>
        <dbReference type="Rhea" id="RHEA-COMP:10748"/>
        <dbReference type="ChEBI" id="CHEBI:83833"/>
        <dbReference type="ChEBI" id="CHEBI:83834"/>
        <dbReference type="EC" id="5.2.1.8"/>
    </reaction>
</comment>
<dbReference type="InterPro" id="IPR002130">
    <property type="entry name" value="Cyclophilin-type_PPIase_dom"/>
</dbReference>
<keyword evidence="1" id="KW-0413">Isomerase</keyword>
<dbReference type="Pfam" id="PF00160">
    <property type="entry name" value="Pro_isomerase"/>
    <property type="match status" value="1"/>
</dbReference>
<dbReference type="FunFam" id="2.40.100.10:FF:000094">
    <property type="entry name" value="Peptidyl-prolyl cis-trans isomerase"/>
    <property type="match status" value="1"/>
</dbReference>
<evidence type="ECO:0000256" key="1">
    <source>
        <dbReference type="RuleBase" id="RU363019"/>
    </source>
</evidence>
<dbReference type="InParanoid" id="B8BZ73"/>
<keyword evidence="4" id="KW-1185">Reference proteome</keyword>
<dbReference type="InterPro" id="IPR029000">
    <property type="entry name" value="Cyclophilin-like_dom_sf"/>
</dbReference>
<dbReference type="HOGENOM" id="CLU_012062_4_3_1"/>
<dbReference type="EC" id="5.2.1.8" evidence="1"/>
<comment type="function">
    <text evidence="1">PPIases accelerate the folding of proteins. It catalyzes the cis-trans isomerization of proline imidic peptide bonds in oligopeptides.</text>
</comment>
<organism evidence="3 4">
    <name type="scientific">Thalassiosira pseudonana</name>
    <name type="common">Marine diatom</name>
    <name type="synonym">Cyclotella nana</name>
    <dbReference type="NCBI Taxonomy" id="35128"/>
    <lineage>
        <taxon>Eukaryota</taxon>
        <taxon>Sar</taxon>
        <taxon>Stramenopiles</taxon>
        <taxon>Ochrophyta</taxon>
        <taxon>Bacillariophyta</taxon>
        <taxon>Coscinodiscophyceae</taxon>
        <taxon>Thalassiosirophycidae</taxon>
        <taxon>Thalassiosirales</taxon>
        <taxon>Thalassiosiraceae</taxon>
        <taxon>Thalassiosira</taxon>
    </lineage>
</organism>
<dbReference type="AlphaFoldDB" id="B8BZ73"/>
<dbReference type="GO" id="GO:0005737">
    <property type="term" value="C:cytoplasm"/>
    <property type="evidence" value="ECO:0000318"/>
    <property type="project" value="GO_Central"/>
</dbReference>
<protein>
    <recommendedName>
        <fullName evidence="1">Peptidyl-prolyl cis-trans isomerase</fullName>
        <shortName evidence="1">PPIase</shortName>
        <ecNumber evidence="1">5.2.1.8</ecNumber>
    </recommendedName>
</protein>
<dbReference type="STRING" id="35128.B8BZ73"/>
<evidence type="ECO:0000259" key="2">
    <source>
        <dbReference type="PROSITE" id="PS50072"/>
    </source>
</evidence>
<keyword evidence="1" id="KW-0697">Rotamase</keyword>
<dbReference type="PROSITE" id="PS50072">
    <property type="entry name" value="CSA_PPIASE_2"/>
    <property type="match status" value="1"/>
</dbReference>
<dbReference type="eggNOG" id="KOG0865">
    <property type="taxonomic scope" value="Eukaryota"/>
</dbReference>
<dbReference type="EMBL" id="CM000641">
    <property type="protein sequence ID" value="EED93299.1"/>
    <property type="molecule type" value="Genomic_DNA"/>
</dbReference>
<comment type="similarity">
    <text evidence="1">Belongs to the cyclophilin-type PPIase family.</text>
</comment>
<dbReference type="GO" id="GO:0016018">
    <property type="term" value="F:cyclosporin A binding"/>
    <property type="evidence" value="ECO:0000318"/>
    <property type="project" value="GO_Central"/>
</dbReference>
<proteinExistence type="inferred from homology"/>
<dbReference type="OMA" id="AESIEHC"/>
<dbReference type="PANTHER" id="PTHR11071">
    <property type="entry name" value="PEPTIDYL-PROLYL CIS-TRANS ISOMERASE"/>
    <property type="match status" value="1"/>
</dbReference>
<dbReference type="GeneID" id="7453354"/>
<accession>B8BZ73</accession>
<dbReference type="PRINTS" id="PR00153">
    <property type="entry name" value="CSAPPISMRASE"/>
</dbReference>
<evidence type="ECO:0000313" key="4">
    <source>
        <dbReference type="Proteomes" id="UP000001449"/>
    </source>
</evidence>
<evidence type="ECO:0000313" key="3">
    <source>
        <dbReference type="EMBL" id="EED93299.1"/>
    </source>
</evidence>
<name>B8BZ73_THAPS</name>
<sequence length="197" mass="21624">MELSLGGKSMGRIMMQLYADKTPLAAENFRALCTGSTLDEGGNEKQLPKTYAQNIFHRVVPGFCLQGGDITKGNGTGGRSIYPPNSTTYRTDAWGKFKDEPFLQHSKRGLLSMANNGANQNGSQFFITLKQLPFLDGKHVVFGEVLEPDSTSAESIEHCGEGMRVIEEIMKLVEVDPKNHRPKDACRVVIEKCGSVV</sequence>
<dbReference type="GO" id="GO:0006457">
    <property type="term" value="P:protein folding"/>
    <property type="evidence" value="ECO:0000318"/>
    <property type="project" value="GO_Central"/>
</dbReference>
<dbReference type="PANTHER" id="PTHR11071:SF552">
    <property type="entry name" value="PEPTIDYL-PROLYL CIS-TRANS ISOMERASE CYP26-1"/>
    <property type="match status" value="1"/>
</dbReference>
<dbReference type="RefSeq" id="XP_002289762.1">
    <property type="nucleotide sequence ID" value="XM_002289726.1"/>
</dbReference>
<reference evidence="3 4" key="1">
    <citation type="journal article" date="2004" name="Science">
        <title>The genome of the diatom Thalassiosira pseudonana: ecology, evolution, and metabolism.</title>
        <authorList>
            <person name="Armbrust E.V."/>
            <person name="Berges J.A."/>
            <person name="Bowler C."/>
            <person name="Green B.R."/>
            <person name="Martinez D."/>
            <person name="Putnam N.H."/>
            <person name="Zhou S."/>
            <person name="Allen A.E."/>
            <person name="Apt K.E."/>
            <person name="Bechner M."/>
            <person name="Brzezinski M.A."/>
            <person name="Chaal B.K."/>
            <person name="Chiovitti A."/>
            <person name="Davis A.K."/>
            <person name="Demarest M.S."/>
            <person name="Detter J.C."/>
            <person name="Glavina T."/>
            <person name="Goodstein D."/>
            <person name="Hadi M.Z."/>
            <person name="Hellsten U."/>
            <person name="Hildebrand M."/>
            <person name="Jenkins B.D."/>
            <person name="Jurka J."/>
            <person name="Kapitonov V.V."/>
            <person name="Kroger N."/>
            <person name="Lau W.W."/>
            <person name="Lane T.W."/>
            <person name="Larimer F.W."/>
            <person name="Lippmeier J.C."/>
            <person name="Lucas S."/>
            <person name="Medina M."/>
            <person name="Montsant A."/>
            <person name="Obornik M."/>
            <person name="Parker M.S."/>
            <person name="Palenik B."/>
            <person name="Pazour G.J."/>
            <person name="Richardson P.M."/>
            <person name="Rynearson T.A."/>
            <person name="Saito M.A."/>
            <person name="Schwartz D.C."/>
            <person name="Thamatrakoln K."/>
            <person name="Valentin K."/>
            <person name="Vardi A."/>
            <person name="Wilkerson F.P."/>
            <person name="Rokhsar D.S."/>
        </authorList>
    </citation>
    <scope>NUCLEOTIDE SEQUENCE [LARGE SCALE GENOMIC DNA]</scope>
    <source>
        <strain evidence="3 4">CCMP1335</strain>
    </source>
</reference>
<dbReference type="Gene3D" id="2.40.100.10">
    <property type="entry name" value="Cyclophilin-like"/>
    <property type="match status" value="1"/>
</dbReference>
<dbReference type="GO" id="GO:0003755">
    <property type="term" value="F:peptidyl-prolyl cis-trans isomerase activity"/>
    <property type="evidence" value="ECO:0000318"/>
    <property type="project" value="GO_Central"/>
</dbReference>
<dbReference type="SUPFAM" id="SSF50891">
    <property type="entry name" value="Cyclophilin-like"/>
    <property type="match status" value="1"/>
</dbReference>
<feature type="domain" description="PPIase cyclophilin-type" evidence="2">
    <location>
        <begin position="1"/>
        <end position="195"/>
    </location>
</feature>
<reference evidence="3 4" key="2">
    <citation type="journal article" date="2008" name="Nature">
        <title>The Phaeodactylum genome reveals the evolutionary history of diatom genomes.</title>
        <authorList>
            <person name="Bowler C."/>
            <person name="Allen A.E."/>
            <person name="Badger J.H."/>
            <person name="Grimwood J."/>
            <person name="Jabbari K."/>
            <person name="Kuo A."/>
            <person name="Maheswari U."/>
            <person name="Martens C."/>
            <person name="Maumus F."/>
            <person name="Otillar R.P."/>
            <person name="Rayko E."/>
            <person name="Salamov A."/>
            <person name="Vandepoele K."/>
            <person name="Beszteri B."/>
            <person name="Gruber A."/>
            <person name="Heijde M."/>
            <person name="Katinka M."/>
            <person name="Mock T."/>
            <person name="Valentin K."/>
            <person name="Verret F."/>
            <person name="Berges J.A."/>
            <person name="Brownlee C."/>
            <person name="Cadoret J.P."/>
            <person name="Chiovitti A."/>
            <person name="Choi C.J."/>
            <person name="Coesel S."/>
            <person name="De Martino A."/>
            <person name="Detter J.C."/>
            <person name="Durkin C."/>
            <person name="Falciatore A."/>
            <person name="Fournet J."/>
            <person name="Haruta M."/>
            <person name="Huysman M.J."/>
            <person name="Jenkins B.D."/>
            <person name="Jiroutova K."/>
            <person name="Jorgensen R.E."/>
            <person name="Joubert Y."/>
            <person name="Kaplan A."/>
            <person name="Kroger N."/>
            <person name="Kroth P.G."/>
            <person name="La Roche J."/>
            <person name="Lindquist E."/>
            <person name="Lommer M."/>
            <person name="Martin-Jezequel V."/>
            <person name="Lopez P.J."/>
            <person name="Lucas S."/>
            <person name="Mangogna M."/>
            <person name="McGinnis K."/>
            <person name="Medlin L.K."/>
            <person name="Montsant A."/>
            <person name="Oudot-Le Secq M.P."/>
            <person name="Napoli C."/>
            <person name="Obornik M."/>
            <person name="Parker M.S."/>
            <person name="Petit J.L."/>
            <person name="Porcel B.M."/>
            <person name="Poulsen N."/>
            <person name="Robison M."/>
            <person name="Rychlewski L."/>
            <person name="Rynearson T.A."/>
            <person name="Schmutz J."/>
            <person name="Shapiro H."/>
            <person name="Siaut M."/>
            <person name="Stanley M."/>
            <person name="Sussman M.R."/>
            <person name="Taylor A.R."/>
            <person name="Vardi A."/>
            <person name="von Dassow P."/>
            <person name="Vyverman W."/>
            <person name="Willis A."/>
            <person name="Wyrwicz L.S."/>
            <person name="Rokhsar D.S."/>
            <person name="Weissenbach J."/>
            <person name="Armbrust E.V."/>
            <person name="Green B.R."/>
            <person name="Van de Peer Y."/>
            <person name="Grigoriev I.V."/>
        </authorList>
    </citation>
    <scope>NUCLEOTIDE SEQUENCE [LARGE SCALE GENOMIC DNA]</scope>
    <source>
        <strain evidence="3 4">CCMP1335</strain>
    </source>
</reference>